<dbReference type="AlphaFoldDB" id="A0A6I6IU13"/>
<dbReference type="OrthoDB" id="9805134at2"/>
<proteinExistence type="predicted"/>
<evidence type="ECO:0000256" key="3">
    <source>
        <dbReference type="ARBA" id="ARBA00023163"/>
    </source>
</evidence>
<evidence type="ECO:0000256" key="2">
    <source>
        <dbReference type="ARBA" id="ARBA00023125"/>
    </source>
</evidence>
<gene>
    <name evidence="6" type="ORF">EI983_13690</name>
</gene>
<accession>A0A6I6IU13</accession>
<evidence type="ECO:0000313" key="6">
    <source>
        <dbReference type="EMBL" id="QGX99261.1"/>
    </source>
</evidence>
<dbReference type="KEGG" id="rom:EI983_13690"/>
<organism evidence="6 7">
    <name type="scientific">Roseovarius faecimaris</name>
    <dbReference type="NCBI Taxonomy" id="2494550"/>
    <lineage>
        <taxon>Bacteria</taxon>
        <taxon>Pseudomonadati</taxon>
        <taxon>Pseudomonadota</taxon>
        <taxon>Alphaproteobacteria</taxon>
        <taxon>Rhodobacterales</taxon>
        <taxon>Roseobacteraceae</taxon>
        <taxon>Roseovarius</taxon>
    </lineage>
</organism>
<dbReference type="EMBL" id="CP034348">
    <property type="protein sequence ID" value="QGX99261.1"/>
    <property type="molecule type" value="Genomic_DNA"/>
</dbReference>
<reference evidence="7" key="1">
    <citation type="submission" date="2018-12" db="EMBL/GenBank/DDBJ databases">
        <title>Complete genome sequence of Roseovarius sp. MME-070.</title>
        <authorList>
            <person name="Nam Y.-D."/>
            <person name="Kang J."/>
            <person name="Chung W.-H."/>
            <person name="Park Y.S."/>
        </authorList>
    </citation>
    <scope>NUCLEOTIDE SEQUENCE [LARGE SCALE GENOMIC DNA]</scope>
    <source>
        <strain evidence="7">MME-070</strain>
    </source>
</reference>
<dbReference type="GO" id="GO:0000976">
    <property type="term" value="F:transcription cis-regulatory region binding"/>
    <property type="evidence" value="ECO:0007669"/>
    <property type="project" value="TreeGrafter"/>
</dbReference>
<evidence type="ECO:0000256" key="1">
    <source>
        <dbReference type="ARBA" id="ARBA00023015"/>
    </source>
</evidence>
<keyword evidence="2 4" id="KW-0238">DNA-binding</keyword>
<dbReference type="Gene3D" id="1.10.357.10">
    <property type="entry name" value="Tetracycline Repressor, domain 2"/>
    <property type="match status" value="1"/>
</dbReference>
<dbReference type="PANTHER" id="PTHR30055:SF234">
    <property type="entry name" value="HTH-TYPE TRANSCRIPTIONAL REGULATOR BETI"/>
    <property type="match status" value="1"/>
</dbReference>
<name>A0A6I6IU13_9RHOB</name>
<dbReference type="InterPro" id="IPR050109">
    <property type="entry name" value="HTH-type_TetR-like_transc_reg"/>
</dbReference>
<dbReference type="SUPFAM" id="SSF46689">
    <property type="entry name" value="Homeodomain-like"/>
    <property type="match status" value="1"/>
</dbReference>
<dbReference type="InterPro" id="IPR001647">
    <property type="entry name" value="HTH_TetR"/>
</dbReference>
<dbReference type="Pfam" id="PF00440">
    <property type="entry name" value="TetR_N"/>
    <property type="match status" value="1"/>
</dbReference>
<keyword evidence="3" id="KW-0804">Transcription</keyword>
<dbReference type="Proteomes" id="UP000428330">
    <property type="component" value="Chromosome"/>
</dbReference>
<feature type="domain" description="HTH tetR-type" evidence="5">
    <location>
        <begin position="6"/>
        <end position="66"/>
    </location>
</feature>
<sequence>MSSEMNPTRLRILKAAWKLLDRNPGVAARMSDIAKAAGVSRQALYLHFPNRTELFIATTKYQDEVFGIQDSLTPSREATSGYDRLDAFVTAWGAHIPKIYGIAKTLMVMKESDEDAARAWTERMGDLREGCAAAVAALISDWDLAPNLTETEATDLLWTHLSISRWELLTQDCGWSQERYMEVTLASARTLICR</sequence>
<dbReference type="PANTHER" id="PTHR30055">
    <property type="entry name" value="HTH-TYPE TRANSCRIPTIONAL REGULATOR RUTR"/>
    <property type="match status" value="1"/>
</dbReference>
<dbReference type="PRINTS" id="PR00455">
    <property type="entry name" value="HTHTETR"/>
</dbReference>
<evidence type="ECO:0000259" key="5">
    <source>
        <dbReference type="PROSITE" id="PS50977"/>
    </source>
</evidence>
<evidence type="ECO:0000256" key="4">
    <source>
        <dbReference type="PROSITE-ProRule" id="PRU00335"/>
    </source>
</evidence>
<keyword evidence="1" id="KW-0805">Transcription regulation</keyword>
<keyword evidence="7" id="KW-1185">Reference proteome</keyword>
<dbReference type="GO" id="GO:0003700">
    <property type="term" value="F:DNA-binding transcription factor activity"/>
    <property type="evidence" value="ECO:0007669"/>
    <property type="project" value="TreeGrafter"/>
</dbReference>
<feature type="DNA-binding region" description="H-T-H motif" evidence="4">
    <location>
        <begin position="29"/>
        <end position="48"/>
    </location>
</feature>
<dbReference type="InterPro" id="IPR009057">
    <property type="entry name" value="Homeodomain-like_sf"/>
</dbReference>
<evidence type="ECO:0000313" key="7">
    <source>
        <dbReference type="Proteomes" id="UP000428330"/>
    </source>
</evidence>
<protein>
    <submittedName>
        <fullName evidence="6">TetR/AcrR family transcriptional regulator</fullName>
    </submittedName>
</protein>
<dbReference type="PROSITE" id="PS50977">
    <property type="entry name" value="HTH_TETR_2"/>
    <property type="match status" value="1"/>
</dbReference>